<sequence length="522" mass="57920">MDYERIERRPQQGSGGLSPGKLRTMLLGVEKKRKEEEELESTFSLRSQVSEIHDSGGSCPENCKDVDVVTVLPECSPSTAADSLAMEMVSDRRLKDHSSVNSRMRSQDDSSLDYDSGHDSVSVASSIFEFQKVERALKRVPLATFSKPAPSKWDDAQKWIASPTSNRPKTGQSQGQGGQGVGLRTASNFGYGSRQPSTKVVVEVPDQRLVAFEEPDTKRIDSSEAKKENGGQKFVSWEDDPYPIASYGKPLLMIENCVRESAINLSHHDSSISVHSATTFIPPPSTARSVSMRDMGTEMTPNASQEPSRTGTPVRATTPMRSPTSSRPSTPGRVAPASSPIDFPNDHLDPNKKDLSEKELQMQTRREIMVLGTQLGKMNIAAWASKEEEDKDASTSLKTVGVEQPARSVIETRAAAWEEAEKAKYMARFQREEIKIQAWENHQKAKTEAEMRKIEVEVEKMRGRADERLMNKLAAARHKAEEKRAAAEAKRHCEAAKTEQQAEYIRRTGRIPSSFSCCGWCA</sequence>
<feature type="region of interest" description="Disordered" evidence="3">
    <location>
        <begin position="161"/>
        <end position="182"/>
    </location>
</feature>
<name>A0A5J5ASG3_9ASTE</name>
<evidence type="ECO:0000256" key="3">
    <source>
        <dbReference type="SAM" id="MobiDB-lite"/>
    </source>
</evidence>
<feature type="region of interest" description="Disordered" evidence="3">
    <location>
        <begin position="1"/>
        <end position="23"/>
    </location>
</feature>
<dbReference type="InterPro" id="IPR005516">
    <property type="entry name" value="Remorin_C"/>
</dbReference>
<feature type="compositionally biased region" description="Polar residues" evidence="3">
    <location>
        <begin position="299"/>
        <end position="311"/>
    </location>
</feature>
<feature type="region of interest" description="Disordered" evidence="3">
    <location>
        <begin position="296"/>
        <end position="352"/>
    </location>
</feature>
<keyword evidence="6" id="KW-1185">Reference proteome</keyword>
<dbReference type="EMBL" id="CM018042">
    <property type="protein sequence ID" value="KAA8532327.1"/>
    <property type="molecule type" value="Genomic_DNA"/>
</dbReference>
<feature type="coiled-coil region" evidence="2">
    <location>
        <begin position="444"/>
        <end position="499"/>
    </location>
</feature>
<feature type="region of interest" description="Disordered" evidence="3">
    <location>
        <begin position="93"/>
        <end position="115"/>
    </location>
</feature>
<reference evidence="5 6" key="1">
    <citation type="submission" date="2019-09" db="EMBL/GenBank/DDBJ databases">
        <title>A chromosome-level genome assembly of the Chinese tupelo Nyssa sinensis.</title>
        <authorList>
            <person name="Yang X."/>
            <person name="Kang M."/>
            <person name="Yang Y."/>
            <person name="Xiong H."/>
            <person name="Wang M."/>
            <person name="Zhang Z."/>
            <person name="Wang Z."/>
            <person name="Wu H."/>
            <person name="Ma T."/>
            <person name="Liu J."/>
            <person name="Xi Z."/>
        </authorList>
    </citation>
    <scope>NUCLEOTIDE SEQUENCE [LARGE SCALE GENOMIC DNA]</scope>
    <source>
        <strain evidence="5">J267</strain>
        <tissue evidence="5">Leaf</tissue>
    </source>
</reference>
<evidence type="ECO:0000256" key="1">
    <source>
        <dbReference type="ARBA" id="ARBA00005711"/>
    </source>
</evidence>
<dbReference type="PANTHER" id="PTHR31471:SF1">
    <property type="entry name" value="OS12G0613600 PROTEIN"/>
    <property type="match status" value="1"/>
</dbReference>
<keyword evidence="2" id="KW-0175">Coiled coil</keyword>
<comment type="similarity">
    <text evidence="1">Belongs to the remorin family.</text>
</comment>
<feature type="domain" description="Remorin C-terminal" evidence="4">
    <location>
        <begin position="410"/>
        <end position="513"/>
    </location>
</feature>
<evidence type="ECO:0000313" key="5">
    <source>
        <dbReference type="EMBL" id="KAA8532327.1"/>
    </source>
</evidence>
<accession>A0A5J5ASG3</accession>
<evidence type="ECO:0000259" key="4">
    <source>
        <dbReference type="Pfam" id="PF03763"/>
    </source>
</evidence>
<dbReference type="OrthoDB" id="1900877at2759"/>
<organism evidence="5 6">
    <name type="scientific">Nyssa sinensis</name>
    <dbReference type="NCBI Taxonomy" id="561372"/>
    <lineage>
        <taxon>Eukaryota</taxon>
        <taxon>Viridiplantae</taxon>
        <taxon>Streptophyta</taxon>
        <taxon>Embryophyta</taxon>
        <taxon>Tracheophyta</taxon>
        <taxon>Spermatophyta</taxon>
        <taxon>Magnoliopsida</taxon>
        <taxon>eudicotyledons</taxon>
        <taxon>Gunneridae</taxon>
        <taxon>Pentapetalae</taxon>
        <taxon>asterids</taxon>
        <taxon>Cornales</taxon>
        <taxon>Nyssaceae</taxon>
        <taxon>Nyssa</taxon>
    </lineage>
</organism>
<feature type="compositionally biased region" description="Low complexity" evidence="3">
    <location>
        <begin position="315"/>
        <end position="333"/>
    </location>
</feature>
<dbReference type="Proteomes" id="UP000325577">
    <property type="component" value="Linkage Group LG19"/>
</dbReference>
<dbReference type="AlphaFoldDB" id="A0A5J5ASG3"/>
<dbReference type="PANTHER" id="PTHR31471">
    <property type="entry name" value="OS02G0116800 PROTEIN"/>
    <property type="match status" value="1"/>
</dbReference>
<feature type="compositionally biased region" description="Basic and acidic residues" evidence="3">
    <location>
        <begin position="1"/>
        <end position="10"/>
    </location>
</feature>
<dbReference type="Pfam" id="PF03763">
    <property type="entry name" value="Remorin_C"/>
    <property type="match status" value="1"/>
</dbReference>
<evidence type="ECO:0000256" key="2">
    <source>
        <dbReference type="SAM" id="Coils"/>
    </source>
</evidence>
<gene>
    <name evidence="5" type="ORF">F0562_032418</name>
</gene>
<protein>
    <recommendedName>
        <fullName evidence="4">Remorin C-terminal domain-containing protein</fullName>
    </recommendedName>
</protein>
<evidence type="ECO:0000313" key="6">
    <source>
        <dbReference type="Proteomes" id="UP000325577"/>
    </source>
</evidence>
<proteinExistence type="inferred from homology"/>